<organism evidence="3 4">
    <name type="scientific">Paludibaculum fermentans</name>
    <dbReference type="NCBI Taxonomy" id="1473598"/>
    <lineage>
        <taxon>Bacteria</taxon>
        <taxon>Pseudomonadati</taxon>
        <taxon>Acidobacteriota</taxon>
        <taxon>Terriglobia</taxon>
        <taxon>Bryobacterales</taxon>
        <taxon>Bryobacteraceae</taxon>
        <taxon>Paludibaculum</taxon>
    </lineage>
</organism>
<accession>A0A7S7NYE2</accession>
<dbReference type="KEGG" id="pfer:IRI77_16590"/>
<gene>
    <name evidence="3" type="ORF">IRI77_16590</name>
</gene>
<evidence type="ECO:0000259" key="2">
    <source>
        <dbReference type="PROSITE" id="PS50076"/>
    </source>
</evidence>
<dbReference type="AlphaFoldDB" id="A0A7S7NYE2"/>
<evidence type="ECO:0000313" key="4">
    <source>
        <dbReference type="Proteomes" id="UP000593892"/>
    </source>
</evidence>
<dbReference type="PRINTS" id="PR00625">
    <property type="entry name" value="JDOMAIN"/>
</dbReference>
<dbReference type="EMBL" id="CP063849">
    <property type="protein sequence ID" value="QOY91499.1"/>
    <property type="molecule type" value="Genomic_DNA"/>
</dbReference>
<dbReference type="GO" id="GO:0051787">
    <property type="term" value="F:misfolded protein binding"/>
    <property type="evidence" value="ECO:0007669"/>
    <property type="project" value="TreeGrafter"/>
</dbReference>
<name>A0A7S7NYE2_PALFE</name>
<keyword evidence="1" id="KW-0143">Chaperone</keyword>
<dbReference type="Pfam" id="PF00226">
    <property type="entry name" value="DnaJ"/>
    <property type="match status" value="1"/>
</dbReference>
<dbReference type="SMART" id="SM00271">
    <property type="entry name" value="DnaJ"/>
    <property type="match status" value="1"/>
</dbReference>
<dbReference type="InterPro" id="IPR051948">
    <property type="entry name" value="Hsp70_co-chaperone_J-domain"/>
</dbReference>
<dbReference type="Gene3D" id="1.10.287.110">
    <property type="entry name" value="DnaJ domain"/>
    <property type="match status" value="1"/>
</dbReference>
<sequence>MTSASVNYYDLLQIHPKAEPETIQRVYKIFAARYHPDNRETGDAERFRLYREAYEVLSDPAAREQYDLKLELTQPDALPVFQSKEFTDGIDAEAKIRIGILCLLYAKRRANPDYSALSMLDLEHLMAFPREHLQFAMWYLKAKKFVTQDDRSSFIVTAEGVDYLETQLPGNDLLYRIFRASESGVMIYPKALLNSKNR</sequence>
<feature type="domain" description="J" evidence="2">
    <location>
        <begin position="7"/>
        <end position="70"/>
    </location>
</feature>
<reference evidence="3 4" key="1">
    <citation type="submission" date="2020-10" db="EMBL/GenBank/DDBJ databases">
        <title>Complete genome sequence of Paludibaculum fermentans P105T, a facultatively anaerobic acidobacterium capable of dissimilatory Fe(III) reduction.</title>
        <authorList>
            <person name="Dedysh S.N."/>
            <person name="Beletsky A.V."/>
            <person name="Kulichevskaya I.S."/>
            <person name="Mardanov A.V."/>
            <person name="Ravin N.V."/>
        </authorList>
    </citation>
    <scope>NUCLEOTIDE SEQUENCE [LARGE SCALE GENOMIC DNA]</scope>
    <source>
        <strain evidence="3 4">P105</strain>
    </source>
</reference>
<dbReference type="CDD" id="cd06257">
    <property type="entry name" value="DnaJ"/>
    <property type="match status" value="1"/>
</dbReference>
<dbReference type="PANTHER" id="PTHR44360">
    <property type="entry name" value="DNAJ HOMOLOG SUBFAMILY B MEMBER 9"/>
    <property type="match status" value="1"/>
</dbReference>
<keyword evidence="4" id="KW-1185">Reference proteome</keyword>
<evidence type="ECO:0000313" key="3">
    <source>
        <dbReference type="EMBL" id="QOY91499.1"/>
    </source>
</evidence>
<proteinExistence type="predicted"/>
<dbReference type="InterPro" id="IPR036869">
    <property type="entry name" value="J_dom_sf"/>
</dbReference>
<dbReference type="PROSITE" id="PS50076">
    <property type="entry name" value="DNAJ_2"/>
    <property type="match status" value="1"/>
</dbReference>
<dbReference type="GO" id="GO:0051087">
    <property type="term" value="F:protein-folding chaperone binding"/>
    <property type="evidence" value="ECO:0007669"/>
    <property type="project" value="TreeGrafter"/>
</dbReference>
<dbReference type="InterPro" id="IPR001623">
    <property type="entry name" value="DnaJ_domain"/>
</dbReference>
<evidence type="ECO:0000256" key="1">
    <source>
        <dbReference type="ARBA" id="ARBA00023186"/>
    </source>
</evidence>
<dbReference type="Proteomes" id="UP000593892">
    <property type="component" value="Chromosome"/>
</dbReference>
<dbReference type="PANTHER" id="PTHR44360:SF1">
    <property type="entry name" value="DNAJ HOMOLOG SUBFAMILY B MEMBER 9"/>
    <property type="match status" value="1"/>
</dbReference>
<protein>
    <submittedName>
        <fullName evidence="3">J domain-containing protein</fullName>
    </submittedName>
</protein>
<dbReference type="RefSeq" id="WP_194453153.1">
    <property type="nucleotide sequence ID" value="NZ_CP063849.1"/>
</dbReference>
<dbReference type="GO" id="GO:0036503">
    <property type="term" value="P:ERAD pathway"/>
    <property type="evidence" value="ECO:0007669"/>
    <property type="project" value="TreeGrafter"/>
</dbReference>
<dbReference type="SUPFAM" id="SSF46565">
    <property type="entry name" value="Chaperone J-domain"/>
    <property type="match status" value="1"/>
</dbReference>